<evidence type="ECO:0000313" key="4">
    <source>
        <dbReference type="Proteomes" id="UP000502533"/>
    </source>
</evidence>
<protein>
    <submittedName>
        <fullName evidence="3">Superinfection immunity protein</fullName>
    </submittedName>
</protein>
<evidence type="ECO:0000313" key="3">
    <source>
        <dbReference type="EMBL" id="QIP37053.1"/>
    </source>
</evidence>
<dbReference type="Pfam" id="PF14373">
    <property type="entry name" value="Imm_superinfect"/>
    <property type="match status" value="1"/>
</dbReference>
<feature type="transmembrane region" description="Helical" evidence="1">
    <location>
        <begin position="480"/>
        <end position="505"/>
    </location>
</feature>
<sequence>MVRLAIRDPARPQAAPQTFLIAPHGPDSGYERMEMALYRLDATSTLPQVIVSAYTGGAHCCEVSSLFGQMPDGTWKETDLGQSDGDGTPTIVDAAHDGRAEIQEVDPAFLYTFASYAGSYPPLILKRYHAGQMETVTRDPAFRPYLARQLAGAQKEWLADDRPEPNGFLAYYVATKAELGEFGQGWQYMLKHAEYRTDDMFGISACDMKPAGTEQCTPEERKSVPFPQALAYFLQKNGYITPEQASAAPMTPSADGAQDSVAGSGYRPDFSCDPPPDHNGVAVMLCHDSGAARHELLFDQVYYALRQQVGRDGWKALRQEVIADENAADQGCGLPVPGAADQDVPDGAAACYAAAMDRLTERYRQRLGGTALEEARRPLDTHIALQRRLVELGYLPAGTVADGVYGEATREAIATWQRTTHRPETDGFVSDADAQVLLPPAVMASAGPAGDTQPVASAAPAPVATTPATTAPAHRADLRLFGFGIGVILVMAVFGTCLYFLPFGIACLRDSTGKGSVFAVNFFFGWTLLGWVAALVMALSFETRADYELRRQAMIKIVAGGSAPDSHA</sequence>
<evidence type="ECO:0000256" key="1">
    <source>
        <dbReference type="SAM" id="Phobius"/>
    </source>
</evidence>
<dbReference type="Gene3D" id="1.10.101.10">
    <property type="entry name" value="PGBD-like superfamily/PGBD"/>
    <property type="match status" value="1"/>
</dbReference>
<keyword evidence="1" id="KW-1133">Transmembrane helix</keyword>
<dbReference type="InterPro" id="IPR016410">
    <property type="entry name" value="Phage_imm"/>
</dbReference>
<feature type="transmembrane region" description="Helical" evidence="1">
    <location>
        <begin position="517"/>
        <end position="541"/>
    </location>
</feature>
<dbReference type="EMBL" id="CP050139">
    <property type="protein sequence ID" value="QIP37053.1"/>
    <property type="molecule type" value="Genomic_DNA"/>
</dbReference>
<keyword evidence="4" id="KW-1185">Reference proteome</keyword>
<dbReference type="AlphaFoldDB" id="A0A858JSJ7"/>
<gene>
    <name evidence="3" type="ORF">GWK63_10035</name>
</gene>
<dbReference type="SUPFAM" id="SSF47090">
    <property type="entry name" value="PGBD-like"/>
    <property type="match status" value="1"/>
</dbReference>
<dbReference type="InterPro" id="IPR036366">
    <property type="entry name" value="PGBDSf"/>
</dbReference>
<organism evidence="3 4">
    <name type="scientific">Komagataeibacter rhaeticus</name>
    <dbReference type="NCBI Taxonomy" id="215221"/>
    <lineage>
        <taxon>Bacteria</taxon>
        <taxon>Pseudomonadati</taxon>
        <taxon>Pseudomonadota</taxon>
        <taxon>Alphaproteobacteria</taxon>
        <taxon>Acetobacterales</taxon>
        <taxon>Acetobacteraceae</taxon>
        <taxon>Komagataeibacter</taxon>
    </lineage>
</organism>
<dbReference type="InterPro" id="IPR002477">
    <property type="entry name" value="Peptidoglycan-bd-like"/>
</dbReference>
<accession>A0A858JSJ7</accession>
<proteinExistence type="predicted"/>
<dbReference type="KEGG" id="kre:GWK63_10035"/>
<dbReference type="InterPro" id="IPR036365">
    <property type="entry name" value="PGBD-like_sf"/>
</dbReference>
<feature type="domain" description="Peptidoglycan binding-like" evidence="2">
    <location>
        <begin position="384"/>
        <end position="429"/>
    </location>
</feature>
<dbReference type="Proteomes" id="UP000502533">
    <property type="component" value="Chromosome"/>
</dbReference>
<dbReference type="Pfam" id="PF01471">
    <property type="entry name" value="PG_binding_1"/>
    <property type="match status" value="1"/>
</dbReference>
<keyword evidence="1" id="KW-0812">Transmembrane</keyword>
<evidence type="ECO:0000259" key="2">
    <source>
        <dbReference type="Pfam" id="PF01471"/>
    </source>
</evidence>
<reference evidence="3 4" key="1">
    <citation type="submission" date="2020-03" db="EMBL/GenBank/DDBJ databases">
        <title>Isolation of cellulose-producing strains, genome characterization and application of the synthesized cellulose films as an economical and sustainable material for piezoelectric sensor construction.</title>
        <authorList>
            <person name="Mangayil R.K."/>
        </authorList>
    </citation>
    <scope>NUCLEOTIDE SEQUENCE [LARGE SCALE GENOMIC DNA]</scope>
    <source>
        <strain evidence="3 4">ENS 9a1a</strain>
    </source>
</reference>
<keyword evidence="1" id="KW-0472">Membrane</keyword>
<name>A0A858JSJ7_9PROT</name>